<evidence type="ECO:0000256" key="13">
    <source>
        <dbReference type="HAMAP-Rule" id="MF_00184"/>
    </source>
</evidence>
<dbReference type="InterPro" id="IPR012947">
    <property type="entry name" value="tRNA_SAD"/>
</dbReference>
<dbReference type="HOGENOM" id="CLU_008554_0_1_12"/>
<dbReference type="PANTHER" id="PTHR11451">
    <property type="entry name" value="THREONINE-TRNA LIGASE"/>
    <property type="match status" value="1"/>
</dbReference>
<dbReference type="GO" id="GO:0005524">
    <property type="term" value="F:ATP binding"/>
    <property type="evidence" value="ECO:0007669"/>
    <property type="project" value="UniProtKB-UniRule"/>
</dbReference>
<dbReference type="CDD" id="cd00771">
    <property type="entry name" value="ThrRS_core"/>
    <property type="match status" value="1"/>
</dbReference>
<dbReference type="GO" id="GO:0046872">
    <property type="term" value="F:metal ion binding"/>
    <property type="evidence" value="ECO:0007669"/>
    <property type="project" value="UniProtKB-KW"/>
</dbReference>
<gene>
    <name evidence="13" type="primary">thrS</name>
    <name evidence="16" type="ordered locus">Spiaf_2602</name>
</gene>
<dbReference type="PATRIC" id="fig|889378.3.peg.2574"/>
<organism evidence="16 17">
    <name type="scientific">Spirochaeta africana (strain ATCC 700263 / DSM 8902 / Z-7692)</name>
    <dbReference type="NCBI Taxonomy" id="889378"/>
    <lineage>
        <taxon>Bacteria</taxon>
        <taxon>Pseudomonadati</taxon>
        <taxon>Spirochaetota</taxon>
        <taxon>Spirochaetia</taxon>
        <taxon>Spirochaetales</taxon>
        <taxon>Spirochaetaceae</taxon>
        <taxon>Spirochaeta</taxon>
    </lineage>
</organism>
<feature type="domain" description="Aminoacyl-transfer RNA synthetases class-II family profile" evidence="15">
    <location>
        <begin position="232"/>
        <end position="500"/>
    </location>
</feature>
<comment type="subcellular location">
    <subcellularLocation>
        <location evidence="13">Cytoplasm</location>
    </subcellularLocation>
</comment>
<comment type="catalytic activity">
    <reaction evidence="12 13">
        <text>tRNA(Thr) + L-threonine + ATP = L-threonyl-tRNA(Thr) + AMP + diphosphate + H(+)</text>
        <dbReference type="Rhea" id="RHEA:24624"/>
        <dbReference type="Rhea" id="RHEA-COMP:9670"/>
        <dbReference type="Rhea" id="RHEA-COMP:9704"/>
        <dbReference type="ChEBI" id="CHEBI:15378"/>
        <dbReference type="ChEBI" id="CHEBI:30616"/>
        <dbReference type="ChEBI" id="CHEBI:33019"/>
        <dbReference type="ChEBI" id="CHEBI:57926"/>
        <dbReference type="ChEBI" id="CHEBI:78442"/>
        <dbReference type="ChEBI" id="CHEBI:78534"/>
        <dbReference type="ChEBI" id="CHEBI:456215"/>
        <dbReference type="EC" id="6.1.1.3"/>
    </reaction>
</comment>
<feature type="binding site" evidence="13">
    <location>
        <position position="296"/>
    </location>
    <ligand>
        <name>Zn(2+)</name>
        <dbReference type="ChEBI" id="CHEBI:29105"/>
        <note>catalytic</note>
    </ligand>
</feature>
<evidence type="ECO:0000259" key="15">
    <source>
        <dbReference type="PROSITE" id="PS50862"/>
    </source>
</evidence>
<dbReference type="InterPro" id="IPR036621">
    <property type="entry name" value="Anticodon-bd_dom_sf"/>
</dbReference>
<dbReference type="EC" id="6.1.1.3" evidence="13"/>
<comment type="cofactor">
    <cofactor evidence="13">
        <name>Zn(2+)</name>
        <dbReference type="ChEBI" id="CHEBI:29105"/>
    </cofactor>
    <text evidence="13">Binds 1 zinc ion per subunit.</text>
</comment>
<dbReference type="PANTHER" id="PTHR11451:SF44">
    <property type="entry name" value="THREONINE--TRNA LIGASE, CHLOROPLASTIC_MITOCHONDRIAL 2"/>
    <property type="match status" value="1"/>
</dbReference>
<dbReference type="Gene3D" id="3.40.50.800">
    <property type="entry name" value="Anticodon-binding domain"/>
    <property type="match status" value="1"/>
</dbReference>
<comment type="subunit">
    <text evidence="13">Homodimer.</text>
</comment>
<dbReference type="InterPro" id="IPR033728">
    <property type="entry name" value="ThrRS_core"/>
</dbReference>
<evidence type="ECO:0000256" key="4">
    <source>
        <dbReference type="ARBA" id="ARBA00022598"/>
    </source>
</evidence>
<keyword evidence="6 13" id="KW-0547">Nucleotide-binding</keyword>
<dbReference type="Gene3D" id="3.30.930.10">
    <property type="entry name" value="Bira Bifunctional Protein, Domain 2"/>
    <property type="match status" value="1"/>
</dbReference>
<dbReference type="InterPro" id="IPR006195">
    <property type="entry name" value="aa-tRNA-synth_II"/>
</dbReference>
<dbReference type="GO" id="GO:0000049">
    <property type="term" value="F:tRNA binding"/>
    <property type="evidence" value="ECO:0007669"/>
    <property type="project" value="UniProtKB-KW"/>
</dbReference>
<dbReference type="NCBIfam" id="TIGR00418">
    <property type="entry name" value="thrS"/>
    <property type="match status" value="1"/>
</dbReference>
<reference evidence="17" key="1">
    <citation type="journal article" date="2013" name="Stand. Genomic Sci.">
        <title>Complete genome sequence of the halophilic bacterium Spirochaeta africana type strain (Z-7692(T)) from the alkaline Lake Magadi in the East African Rift.</title>
        <authorList>
            <person name="Liolos K."/>
            <person name="Abt B."/>
            <person name="Scheuner C."/>
            <person name="Teshima H."/>
            <person name="Held B."/>
            <person name="Lapidus A."/>
            <person name="Nolan M."/>
            <person name="Lucas S."/>
            <person name="Deshpande S."/>
            <person name="Cheng J.F."/>
            <person name="Tapia R."/>
            <person name="Goodwin L.A."/>
            <person name="Pitluck S."/>
            <person name="Pagani I."/>
            <person name="Ivanova N."/>
            <person name="Mavromatis K."/>
            <person name="Mikhailova N."/>
            <person name="Huntemann M."/>
            <person name="Pati A."/>
            <person name="Chen A."/>
            <person name="Palaniappan K."/>
            <person name="Land M."/>
            <person name="Rohde M."/>
            <person name="Tindall B.J."/>
            <person name="Detter J.C."/>
            <person name="Goker M."/>
            <person name="Bristow J."/>
            <person name="Eisen J.A."/>
            <person name="Markowitz V."/>
            <person name="Hugenholtz P."/>
            <person name="Woyke T."/>
            <person name="Klenk H.P."/>
            <person name="Kyrpides N.C."/>
        </authorList>
    </citation>
    <scope>NUCLEOTIDE SEQUENCE</scope>
    <source>
        <strain evidence="17">ATCC 700263 / DSM 8902 / Z-7692</strain>
    </source>
</reference>
<dbReference type="FunFam" id="3.30.930.10:FF:000002">
    <property type="entry name" value="Threonine--tRNA ligase"/>
    <property type="match status" value="1"/>
</dbReference>
<evidence type="ECO:0000256" key="10">
    <source>
        <dbReference type="ARBA" id="ARBA00022917"/>
    </source>
</evidence>
<feature type="compositionally biased region" description="Basic and acidic residues" evidence="14">
    <location>
        <begin position="8"/>
        <end position="23"/>
    </location>
</feature>
<dbReference type="Pfam" id="PF00587">
    <property type="entry name" value="tRNA-synt_2b"/>
    <property type="match status" value="1"/>
</dbReference>
<keyword evidence="5 13" id="KW-0479">Metal-binding</keyword>
<sequence length="605" mass="69463">MAATLESIKNKQDRVDPPGKPWKELEPEEKLYKVRHSLSHIMAQAVLEKYPSAQLAIGPAISTGFYYDFDLPEPLKEEDLPAIEERMREIVKSQVDFRGYEVPKAEARQLLKGKPYKEELLEDLSESEPISFYEQDGFVDLCMGNHVENSRQIDFKGFKLMSVAGAYWRGDEKRPMLTRIYGAAFLTGKELRQYLEHLKEVEKRDHRRLGRELDLFHFEPDNPGQIFWHHNGWTIYRTLQEFVRQSVFEQNYQEVNTPSVMPRGLWERSGHWAKYQEHMFITESEKRLFALKPMNCPGHIEIFKQGLKSYRDLPLRMAEFGSCTRNEQSGALHGIMRVRGFVQDDAHIFCTEEQISGEVTLFVQLLKRMYAAFGFTDKNIIVKFSTRPDVRVGDDATWDRAEAALSSACDAAGLEYELAPGEGAFYGPKLEFTLVDALGRHWQCGTIQVDYQLPSKERLDAGYIGEDGHRHTPVILHRAVLGSLERFIGILIEHYAGAFPVWLAPVQAVVIPVAGPFFDYAAQVQRELQAKGMRVEVDLSDDRLNAKIRSAQTRKIPYALIVGEREQQEHAVSVRKYGGKQENGLPLDDWSEQVVHKIEIKDQEL</sequence>
<evidence type="ECO:0000256" key="6">
    <source>
        <dbReference type="ARBA" id="ARBA00022741"/>
    </source>
</evidence>
<evidence type="ECO:0000256" key="14">
    <source>
        <dbReference type="SAM" id="MobiDB-lite"/>
    </source>
</evidence>
<dbReference type="GO" id="GO:0006435">
    <property type="term" value="P:threonyl-tRNA aminoacylation"/>
    <property type="evidence" value="ECO:0007669"/>
    <property type="project" value="UniProtKB-UniRule"/>
</dbReference>
<evidence type="ECO:0000313" key="17">
    <source>
        <dbReference type="Proteomes" id="UP000007383"/>
    </source>
</evidence>
<dbReference type="InterPro" id="IPR018163">
    <property type="entry name" value="Thr/Ala-tRNA-synth_IIc_edit"/>
</dbReference>
<dbReference type="FunFam" id="3.40.50.800:FF:000001">
    <property type="entry name" value="Threonine--tRNA ligase"/>
    <property type="match status" value="1"/>
</dbReference>
<dbReference type="GO" id="GO:0004829">
    <property type="term" value="F:threonine-tRNA ligase activity"/>
    <property type="evidence" value="ECO:0007669"/>
    <property type="project" value="UniProtKB-UniRule"/>
</dbReference>
<dbReference type="Pfam" id="PF03129">
    <property type="entry name" value="HGTP_anticodon"/>
    <property type="match status" value="1"/>
</dbReference>
<evidence type="ECO:0000256" key="12">
    <source>
        <dbReference type="ARBA" id="ARBA00049515"/>
    </source>
</evidence>
<dbReference type="SUPFAM" id="SSF55681">
    <property type="entry name" value="Class II aaRS and biotin synthetases"/>
    <property type="match status" value="1"/>
</dbReference>
<evidence type="ECO:0000256" key="7">
    <source>
        <dbReference type="ARBA" id="ARBA00022833"/>
    </source>
</evidence>
<proteinExistence type="inferred from homology"/>
<dbReference type="eggNOG" id="COG0441">
    <property type="taxonomic scope" value="Bacteria"/>
</dbReference>
<evidence type="ECO:0000256" key="2">
    <source>
        <dbReference type="ARBA" id="ARBA00022490"/>
    </source>
</evidence>
<keyword evidence="11 13" id="KW-0030">Aminoacyl-tRNA synthetase</keyword>
<accession>H9UM85</accession>
<evidence type="ECO:0000256" key="11">
    <source>
        <dbReference type="ARBA" id="ARBA00023146"/>
    </source>
</evidence>
<dbReference type="AlphaFoldDB" id="H9UM85"/>
<dbReference type="Gene3D" id="3.30.54.20">
    <property type="match status" value="1"/>
</dbReference>
<protein>
    <recommendedName>
        <fullName evidence="13">Threonine--tRNA ligase</fullName>
        <ecNumber evidence="13">6.1.1.3</ecNumber>
    </recommendedName>
    <alternativeName>
        <fullName evidence="13">Threonyl-tRNA synthetase</fullName>
        <shortName evidence="13">ThrRS</shortName>
    </alternativeName>
</protein>
<dbReference type="HAMAP" id="MF_00184">
    <property type="entry name" value="Thr_tRNA_synth"/>
    <property type="match status" value="1"/>
</dbReference>
<dbReference type="InterPro" id="IPR045864">
    <property type="entry name" value="aa-tRNA-synth_II/BPL/LPL"/>
</dbReference>
<keyword evidence="2 13" id="KW-0963">Cytoplasm</keyword>
<dbReference type="SMART" id="SM00863">
    <property type="entry name" value="tRNA_SAD"/>
    <property type="match status" value="1"/>
</dbReference>
<dbReference type="CDD" id="cd00860">
    <property type="entry name" value="ThrRS_anticodon"/>
    <property type="match status" value="1"/>
</dbReference>
<evidence type="ECO:0000256" key="9">
    <source>
        <dbReference type="ARBA" id="ARBA00022884"/>
    </source>
</evidence>
<dbReference type="SUPFAM" id="SSF52954">
    <property type="entry name" value="Class II aaRS ABD-related"/>
    <property type="match status" value="1"/>
</dbReference>
<dbReference type="FunFam" id="3.30.980.10:FF:000005">
    <property type="entry name" value="Threonyl-tRNA synthetase, mitochondrial"/>
    <property type="match status" value="1"/>
</dbReference>
<dbReference type="Proteomes" id="UP000007383">
    <property type="component" value="Chromosome"/>
</dbReference>
<keyword evidence="10 13" id="KW-0648">Protein biosynthesis</keyword>
<dbReference type="Gene3D" id="3.30.980.10">
    <property type="entry name" value="Threonyl-trna Synthetase, Chain A, domain 2"/>
    <property type="match status" value="1"/>
</dbReference>
<dbReference type="SUPFAM" id="SSF55186">
    <property type="entry name" value="ThrRS/AlaRS common domain"/>
    <property type="match status" value="1"/>
</dbReference>
<keyword evidence="4 13" id="KW-0436">Ligase</keyword>
<feature type="binding site" evidence="13">
    <location>
        <position position="347"/>
    </location>
    <ligand>
        <name>Zn(2+)</name>
        <dbReference type="ChEBI" id="CHEBI:29105"/>
        <note>catalytic</note>
    </ligand>
</feature>
<name>H9UM85_SPIAZ</name>
<dbReference type="EMBL" id="CP003282">
    <property type="protein sequence ID" value="AFG38628.1"/>
    <property type="molecule type" value="Genomic_DNA"/>
</dbReference>
<keyword evidence="3 13" id="KW-0820">tRNA-binding</keyword>
<keyword evidence="17" id="KW-1185">Reference proteome</keyword>
<comment type="similarity">
    <text evidence="1 13">Belongs to the class-II aminoacyl-tRNA synthetase family.</text>
</comment>
<evidence type="ECO:0000256" key="8">
    <source>
        <dbReference type="ARBA" id="ARBA00022840"/>
    </source>
</evidence>
<dbReference type="PROSITE" id="PS50862">
    <property type="entry name" value="AA_TRNA_LIGASE_II"/>
    <property type="match status" value="1"/>
</dbReference>
<dbReference type="KEGG" id="sfc:Spiaf_2602"/>
<feature type="region of interest" description="Disordered" evidence="14">
    <location>
        <begin position="1"/>
        <end position="23"/>
    </location>
</feature>
<dbReference type="InterPro" id="IPR004154">
    <property type="entry name" value="Anticodon-bd"/>
</dbReference>
<comment type="caution">
    <text evidence="13">Lacks conserved residue(s) required for the propagation of feature annotation.</text>
</comment>
<keyword evidence="7 13" id="KW-0862">Zinc</keyword>
<dbReference type="Pfam" id="PF07973">
    <property type="entry name" value="tRNA_SAD"/>
    <property type="match status" value="1"/>
</dbReference>
<dbReference type="OrthoDB" id="9802304at2"/>
<evidence type="ECO:0000256" key="3">
    <source>
        <dbReference type="ARBA" id="ARBA00022555"/>
    </source>
</evidence>
<keyword evidence="9 13" id="KW-0694">RNA-binding</keyword>
<evidence type="ECO:0000313" key="16">
    <source>
        <dbReference type="EMBL" id="AFG38628.1"/>
    </source>
</evidence>
<dbReference type="InterPro" id="IPR047246">
    <property type="entry name" value="ThrRS_anticodon"/>
</dbReference>
<dbReference type="InterPro" id="IPR002320">
    <property type="entry name" value="Thr-tRNA-ligase_IIa"/>
</dbReference>
<dbReference type="PRINTS" id="PR01047">
    <property type="entry name" value="TRNASYNTHTHR"/>
</dbReference>
<dbReference type="STRING" id="889378.Spiaf_2602"/>
<dbReference type="GO" id="GO:0005737">
    <property type="term" value="C:cytoplasm"/>
    <property type="evidence" value="ECO:0007669"/>
    <property type="project" value="UniProtKB-SubCell"/>
</dbReference>
<evidence type="ECO:0000256" key="5">
    <source>
        <dbReference type="ARBA" id="ARBA00022723"/>
    </source>
</evidence>
<evidence type="ECO:0000256" key="1">
    <source>
        <dbReference type="ARBA" id="ARBA00008226"/>
    </source>
</evidence>
<dbReference type="InterPro" id="IPR002314">
    <property type="entry name" value="aa-tRNA-synt_IIb"/>
</dbReference>
<keyword evidence="8 13" id="KW-0067">ATP-binding</keyword>
<feature type="binding site" evidence="13">
    <location>
        <position position="477"/>
    </location>
    <ligand>
        <name>Zn(2+)</name>
        <dbReference type="ChEBI" id="CHEBI:29105"/>
        <note>catalytic</note>
    </ligand>
</feature>